<feature type="domain" description="Response regulatory" evidence="8">
    <location>
        <begin position="38"/>
        <end position="153"/>
    </location>
</feature>
<gene>
    <name evidence="9" type="primary">phoP_1</name>
    <name evidence="9" type="ORF">Poly51_18860</name>
</gene>
<feature type="compositionally biased region" description="Polar residues" evidence="7">
    <location>
        <begin position="15"/>
        <end position="28"/>
    </location>
</feature>
<keyword evidence="2" id="KW-0902">Two-component regulatory system</keyword>
<sequence length="155" mass="16905">MNSGDPAQNDDPVDSSANPSDVPTSKTSPLKPAAKGPKILVVDDDFEIIEAVRYALEGAGYEVVIARDGNQGLALAERENPDLMILDMMMPKRSGFLVLEKLRRLRDVPLPVIMITGNEGSRHKAYAELLGVSDYIRKPFAMDRLIDAVGKLLDA</sequence>
<dbReference type="Gene3D" id="3.40.50.2300">
    <property type="match status" value="1"/>
</dbReference>
<evidence type="ECO:0000256" key="2">
    <source>
        <dbReference type="ARBA" id="ARBA00023012"/>
    </source>
</evidence>
<dbReference type="Proteomes" id="UP000318288">
    <property type="component" value="Unassembled WGS sequence"/>
</dbReference>
<dbReference type="InterPro" id="IPR011006">
    <property type="entry name" value="CheY-like_superfamily"/>
</dbReference>
<protein>
    <submittedName>
        <fullName evidence="9">Alkaline phosphatase synthesis transcriptional regulatory protein PhoP</fullName>
    </submittedName>
</protein>
<evidence type="ECO:0000313" key="9">
    <source>
        <dbReference type="EMBL" id="TWU59100.1"/>
    </source>
</evidence>
<feature type="region of interest" description="Disordered" evidence="7">
    <location>
        <begin position="1"/>
        <end position="33"/>
    </location>
</feature>
<keyword evidence="4" id="KW-0238">DNA-binding</keyword>
<comment type="caution">
    <text evidence="9">The sequence shown here is derived from an EMBL/GenBank/DDBJ whole genome shotgun (WGS) entry which is preliminary data.</text>
</comment>
<proteinExistence type="predicted"/>
<dbReference type="SMART" id="SM00448">
    <property type="entry name" value="REC"/>
    <property type="match status" value="1"/>
</dbReference>
<dbReference type="CDD" id="cd17574">
    <property type="entry name" value="REC_OmpR"/>
    <property type="match status" value="1"/>
</dbReference>
<dbReference type="GO" id="GO:0003677">
    <property type="term" value="F:DNA binding"/>
    <property type="evidence" value="ECO:0007669"/>
    <property type="project" value="UniProtKB-KW"/>
</dbReference>
<keyword evidence="3" id="KW-0805">Transcription regulation</keyword>
<feature type="modified residue" description="4-aspartylphosphate" evidence="6">
    <location>
        <position position="87"/>
    </location>
</feature>
<dbReference type="OrthoDB" id="9790669at2"/>
<dbReference type="EMBL" id="SJPW01000002">
    <property type="protein sequence ID" value="TWU59100.1"/>
    <property type="molecule type" value="Genomic_DNA"/>
</dbReference>
<evidence type="ECO:0000256" key="6">
    <source>
        <dbReference type="PROSITE-ProRule" id="PRU00169"/>
    </source>
</evidence>
<evidence type="ECO:0000256" key="7">
    <source>
        <dbReference type="SAM" id="MobiDB-lite"/>
    </source>
</evidence>
<dbReference type="SUPFAM" id="SSF52172">
    <property type="entry name" value="CheY-like"/>
    <property type="match status" value="1"/>
</dbReference>
<keyword evidence="10" id="KW-1185">Reference proteome</keyword>
<evidence type="ECO:0000256" key="4">
    <source>
        <dbReference type="ARBA" id="ARBA00023125"/>
    </source>
</evidence>
<evidence type="ECO:0000256" key="5">
    <source>
        <dbReference type="ARBA" id="ARBA00023163"/>
    </source>
</evidence>
<dbReference type="AlphaFoldDB" id="A0A5C6FER8"/>
<dbReference type="InterPro" id="IPR001789">
    <property type="entry name" value="Sig_transdc_resp-reg_receiver"/>
</dbReference>
<name>A0A5C6FER8_9BACT</name>
<dbReference type="PROSITE" id="PS50110">
    <property type="entry name" value="RESPONSE_REGULATORY"/>
    <property type="match status" value="1"/>
</dbReference>
<reference evidence="9 10" key="1">
    <citation type="submission" date="2019-02" db="EMBL/GenBank/DDBJ databases">
        <title>Deep-cultivation of Planctomycetes and their phenomic and genomic characterization uncovers novel biology.</title>
        <authorList>
            <person name="Wiegand S."/>
            <person name="Jogler M."/>
            <person name="Boedeker C."/>
            <person name="Pinto D."/>
            <person name="Vollmers J."/>
            <person name="Rivas-Marin E."/>
            <person name="Kohn T."/>
            <person name="Peeters S.H."/>
            <person name="Heuer A."/>
            <person name="Rast P."/>
            <person name="Oberbeckmann S."/>
            <person name="Bunk B."/>
            <person name="Jeske O."/>
            <person name="Meyerdierks A."/>
            <person name="Storesund J.E."/>
            <person name="Kallscheuer N."/>
            <person name="Luecker S."/>
            <person name="Lage O.M."/>
            <person name="Pohl T."/>
            <person name="Merkel B.J."/>
            <person name="Hornburger P."/>
            <person name="Mueller R.-W."/>
            <person name="Bruemmer F."/>
            <person name="Labrenz M."/>
            <person name="Spormann A.M."/>
            <person name="Op Den Camp H."/>
            <person name="Overmann J."/>
            <person name="Amann R."/>
            <person name="Jetten M.S.M."/>
            <person name="Mascher T."/>
            <person name="Medema M.H."/>
            <person name="Devos D.P."/>
            <person name="Kaster A.-K."/>
            <person name="Ovreas L."/>
            <person name="Rohde M."/>
            <person name="Galperin M.Y."/>
            <person name="Jogler C."/>
        </authorList>
    </citation>
    <scope>NUCLEOTIDE SEQUENCE [LARGE SCALE GENOMIC DNA]</scope>
    <source>
        <strain evidence="9 10">Poly51</strain>
    </source>
</reference>
<evidence type="ECO:0000256" key="3">
    <source>
        <dbReference type="ARBA" id="ARBA00023015"/>
    </source>
</evidence>
<evidence type="ECO:0000259" key="8">
    <source>
        <dbReference type="PROSITE" id="PS50110"/>
    </source>
</evidence>
<evidence type="ECO:0000313" key="10">
    <source>
        <dbReference type="Proteomes" id="UP000318288"/>
    </source>
</evidence>
<dbReference type="RefSeq" id="WP_146456464.1">
    <property type="nucleotide sequence ID" value="NZ_SJPW01000002.1"/>
</dbReference>
<dbReference type="PANTHER" id="PTHR44591:SF14">
    <property type="entry name" value="PROTEIN PILG"/>
    <property type="match status" value="1"/>
</dbReference>
<dbReference type="Pfam" id="PF00072">
    <property type="entry name" value="Response_reg"/>
    <property type="match status" value="1"/>
</dbReference>
<dbReference type="InterPro" id="IPR050595">
    <property type="entry name" value="Bact_response_regulator"/>
</dbReference>
<accession>A0A5C6FER8</accession>
<dbReference type="GO" id="GO:0000160">
    <property type="term" value="P:phosphorelay signal transduction system"/>
    <property type="evidence" value="ECO:0007669"/>
    <property type="project" value="UniProtKB-KW"/>
</dbReference>
<organism evidence="9 10">
    <name type="scientific">Rubripirellula tenax</name>
    <dbReference type="NCBI Taxonomy" id="2528015"/>
    <lineage>
        <taxon>Bacteria</taxon>
        <taxon>Pseudomonadati</taxon>
        <taxon>Planctomycetota</taxon>
        <taxon>Planctomycetia</taxon>
        <taxon>Pirellulales</taxon>
        <taxon>Pirellulaceae</taxon>
        <taxon>Rubripirellula</taxon>
    </lineage>
</organism>
<dbReference type="FunFam" id="3.40.50.2300:FF:000001">
    <property type="entry name" value="DNA-binding response regulator PhoB"/>
    <property type="match status" value="1"/>
</dbReference>
<evidence type="ECO:0000256" key="1">
    <source>
        <dbReference type="ARBA" id="ARBA00022553"/>
    </source>
</evidence>
<keyword evidence="1 6" id="KW-0597">Phosphoprotein</keyword>
<dbReference type="PANTHER" id="PTHR44591">
    <property type="entry name" value="STRESS RESPONSE REGULATOR PROTEIN 1"/>
    <property type="match status" value="1"/>
</dbReference>
<keyword evidence="5" id="KW-0804">Transcription</keyword>